<evidence type="ECO:0000256" key="3">
    <source>
        <dbReference type="ARBA" id="ARBA00022741"/>
    </source>
</evidence>
<keyword evidence="2" id="KW-0813">Transport</keyword>
<dbReference type="PROSITE" id="PS51371">
    <property type="entry name" value="CBS"/>
    <property type="match status" value="2"/>
</dbReference>
<dbReference type="Gene3D" id="3.10.580.10">
    <property type="entry name" value="CBS-domain"/>
    <property type="match status" value="1"/>
</dbReference>
<evidence type="ECO:0000256" key="4">
    <source>
        <dbReference type="ARBA" id="ARBA00022840"/>
    </source>
</evidence>
<dbReference type="GO" id="GO:0016020">
    <property type="term" value="C:membrane"/>
    <property type="evidence" value="ECO:0007669"/>
    <property type="project" value="InterPro"/>
</dbReference>
<dbReference type="InterPro" id="IPR051921">
    <property type="entry name" value="ABC_osmolyte_uptake_ATP-bind"/>
</dbReference>
<keyword evidence="6" id="KW-0486">Methionine biosynthesis</keyword>
<dbReference type="KEGG" id="mrc:R6Y96_08340"/>
<evidence type="ECO:0000259" key="8">
    <source>
        <dbReference type="PROSITE" id="PS50893"/>
    </source>
</evidence>
<dbReference type="CDD" id="cd03294">
    <property type="entry name" value="ABC_Pro_Gly_Betaine"/>
    <property type="match status" value="1"/>
</dbReference>
<evidence type="ECO:0000259" key="9">
    <source>
        <dbReference type="PROSITE" id="PS51371"/>
    </source>
</evidence>
<evidence type="ECO:0000313" key="11">
    <source>
        <dbReference type="Proteomes" id="UP001305652"/>
    </source>
</evidence>
<dbReference type="GO" id="GO:0005524">
    <property type="term" value="F:ATP binding"/>
    <property type="evidence" value="ECO:0007669"/>
    <property type="project" value="UniProtKB-KW"/>
</dbReference>
<keyword evidence="11" id="KW-1185">Reference proteome</keyword>
<dbReference type="GO" id="GO:0006865">
    <property type="term" value="P:amino acid transport"/>
    <property type="evidence" value="ECO:0007669"/>
    <property type="project" value="UniProtKB-KW"/>
</dbReference>
<feature type="domain" description="CBS" evidence="9">
    <location>
        <begin position="299"/>
        <end position="355"/>
    </location>
</feature>
<dbReference type="InterPro" id="IPR005892">
    <property type="entry name" value="Gly-betaine_transp_ATP-bd"/>
</dbReference>
<comment type="similarity">
    <text evidence="1">Belongs to the ABC transporter superfamily.</text>
</comment>
<dbReference type="GO" id="GO:0009086">
    <property type="term" value="P:methionine biosynthetic process"/>
    <property type="evidence" value="ECO:0007669"/>
    <property type="project" value="UniProtKB-KW"/>
</dbReference>
<proteinExistence type="inferred from homology"/>
<protein>
    <submittedName>
        <fullName evidence="10">Glycine betaine/L-proline ABC transporter ATP-binding protein</fullName>
    </submittedName>
</protein>
<evidence type="ECO:0000256" key="1">
    <source>
        <dbReference type="ARBA" id="ARBA00005417"/>
    </source>
</evidence>
<dbReference type="PROSITE" id="PS50893">
    <property type="entry name" value="ABC_TRANSPORTER_2"/>
    <property type="match status" value="1"/>
</dbReference>
<dbReference type="SUPFAM" id="SSF54631">
    <property type="entry name" value="CBS-domain pair"/>
    <property type="match status" value="1"/>
</dbReference>
<evidence type="ECO:0000256" key="7">
    <source>
        <dbReference type="PROSITE-ProRule" id="PRU00703"/>
    </source>
</evidence>
<dbReference type="Gene3D" id="3.40.50.300">
    <property type="entry name" value="P-loop containing nucleotide triphosphate hydrolases"/>
    <property type="match status" value="1"/>
</dbReference>
<name>A0AAX4FV40_9EURY</name>
<gene>
    <name evidence="10" type="ORF">R6Y96_08340</name>
</gene>
<keyword evidence="4 10" id="KW-0067">ATP-binding</keyword>
<dbReference type="InterPro" id="IPR000644">
    <property type="entry name" value="CBS_dom"/>
</dbReference>
<reference evidence="10 11" key="1">
    <citation type="submission" date="2023-10" db="EMBL/GenBank/DDBJ databases">
        <title>The complete genome sequence of Methanoculleus receptaculi DSM 18860.</title>
        <authorList>
            <person name="Lai S.-J."/>
            <person name="You Y.-T."/>
            <person name="Chen S.-C."/>
        </authorList>
    </citation>
    <scope>NUCLEOTIDE SEQUENCE [LARGE SCALE GENOMIC DNA]</scope>
    <source>
        <strain evidence="10 11">DSM 18860</strain>
    </source>
</reference>
<dbReference type="PANTHER" id="PTHR43869">
    <property type="entry name" value="GLYCINE BETAINE/PROLINE BETAINE TRANSPORT SYSTEM ATP-BINDING PROTEIN PROV"/>
    <property type="match status" value="1"/>
</dbReference>
<keyword evidence="3" id="KW-0547">Nucleotide-binding</keyword>
<dbReference type="EMBL" id="CP137642">
    <property type="protein sequence ID" value="WOX57303.1"/>
    <property type="molecule type" value="Genomic_DNA"/>
</dbReference>
<dbReference type="FunFam" id="3.40.50.300:FF:000201">
    <property type="entry name" value="Glycine betaine/L-proline ABC transporter ATP-binding protein"/>
    <property type="match status" value="1"/>
</dbReference>
<dbReference type="GO" id="GO:0006950">
    <property type="term" value="P:response to stress"/>
    <property type="evidence" value="ECO:0007669"/>
    <property type="project" value="UniProtKB-ARBA"/>
</dbReference>
<dbReference type="SMART" id="SM00382">
    <property type="entry name" value="AAA"/>
    <property type="match status" value="1"/>
</dbReference>
<dbReference type="InterPro" id="IPR003439">
    <property type="entry name" value="ABC_transporter-like_ATP-bd"/>
</dbReference>
<dbReference type="Pfam" id="PF00005">
    <property type="entry name" value="ABC_tran"/>
    <property type="match status" value="1"/>
</dbReference>
<dbReference type="RefSeq" id="WP_318620840.1">
    <property type="nucleotide sequence ID" value="NZ_CP137642.1"/>
</dbReference>
<keyword evidence="5" id="KW-0029">Amino-acid transport</keyword>
<dbReference type="SUPFAM" id="SSF52540">
    <property type="entry name" value="P-loop containing nucleoside triphosphate hydrolases"/>
    <property type="match status" value="1"/>
</dbReference>
<dbReference type="Proteomes" id="UP001305652">
    <property type="component" value="Chromosome"/>
</dbReference>
<dbReference type="GO" id="GO:0016887">
    <property type="term" value="F:ATP hydrolysis activity"/>
    <property type="evidence" value="ECO:0007669"/>
    <property type="project" value="InterPro"/>
</dbReference>
<dbReference type="InterPro" id="IPR017871">
    <property type="entry name" value="ABC_transporter-like_CS"/>
</dbReference>
<evidence type="ECO:0000256" key="5">
    <source>
        <dbReference type="ARBA" id="ARBA00022970"/>
    </source>
</evidence>
<evidence type="ECO:0000256" key="6">
    <source>
        <dbReference type="ARBA" id="ARBA00023167"/>
    </source>
</evidence>
<accession>A0AAX4FV40</accession>
<dbReference type="Pfam" id="PF00571">
    <property type="entry name" value="CBS"/>
    <property type="match status" value="2"/>
</dbReference>
<dbReference type="InterPro" id="IPR046342">
    <property type="entry name" value="CBS_dom_sf"/>
</dbReference>
<dbReference type="GeneID" id="85733159"/>
<evidence type="ECO:0000256" key="2">
    <source>
        <dbReference type="ARBA" id="ARBA00022448"/>
    </source>
</evidence>
<dbReference type="SMART" id="SM00116">
    <property type="entry name" value="CBS"/>
    <property type="match status" value="2"/>
</dbReference>
<dbReference type="PANTHER" id="PTHR43869:SF1">
    <property type="entry name" value="GLYCINE BETAINE_PROLINE BETAINE TRANSPORT SYSTEM ATP-BINDING PROTEIN PROV"/>
    <property type="match status" value="1"/>
</dbReference>
<feature type="domain" description="ABC transporter" evidence="8">
    <location>
        <begin position="24"/>
        <end position="284"/>
    </location>
</feature>
<sequence length="419" mass="46645">MSQEESIIVEQVTEEETAPVEPIIRVRNLTRVFGDEPEKAIELYRAGRSKQEIFEETGSTVALIDISFEVARAEIFVLMGLSGSGKSTLLRCINRIIEPTSGEVWIDGKEIVRMGEEELREIRRRKLGMIFQNFALLPHRTVLENIAFGLEIQGVPLEERHRKAREMLQLVGLGGYEDSMPDELSGGMKQRVGLARALTSDPDILLMDEAFSALDPLIRREMQDELLDLHQRLGKTIIFVTHDLDEALKLGDRIALMKDGVIVQIGTPEEILTSPENEYVERFVADVDLTRVLTAGDVMRRAEPVAQWTAGPRVALHLMEEHDISCIFVVSRQRQLRGRVTLDDAVEAVRKGKRLDDILIIDVPKVTPTTSLSDIISLVVKNPYPVAVVDDAGRLLGSVSRGAVLAALARKGEDTNATA</sequence>
<keyword evidence="7" id="KW-0129">CBS domain</keyword>
<evidence type="ECO:0000313" key="10">
    <source>
        <dbReference type="EMBL" id="WOX57303.1"/>
    </source>
</evidence>
<dbReference type="PROSITE" id="PS00211">
    <property type="entry name" value="ABC_TRANSPORTER_1"/>
    <property type="match status" value="1"/>
</dbReference>
<dbReference type="InterPro" id="IPR003593">
    <property type="entry name" value="AAA+_ATPase"/>
</dbReference>
<feature type="domain" description="CBS" evidence="9">
    <location>
        <begin position="359"/>
        <end position="415"/>
    </location>
</feature>
<dbReference type="NCBIfam" id="TIGR01186">
    <property type="entry name" value="proV"/>
    <property type="match status" value="1"/>
</dbReference>
<dbReference type="GO" id="GO:0031460">
    <property type="term" value="P:glycine betaine transport"/>
    <property type="evidence" value="ECO:0007669"/>
    <property type="project" value="InterPro"/>
</dbReference>
<organism evidence="10 11">
    <name type="scientific">Methanoculleus receptaculi</name>
    <dbReference type="NCBI Taxonomy" id="394967"/>
    <lineage>
        <taxon>Archaea</taxon>
        <taxon>Methanobacteriati</taxon>
        <taxon>Methanobacteriota</taxon>
        <taxon>Stenosarchaea group</taxon>
        <taxon>Methanomicrobia</taxon>
        <taxon>Methanomicrobiales</taxon>
        <taxon>Methanomicrobiaceae</taxon>
        <taxon>Methanoculleus</taxon>
    </lineage>
</organism>
<keyword evidence="6" id="KW-0028">Amino-acid biosynthesis</keyword>
<dbReference type="AlphaFoldDB" id="A0AAX4FV40"/>
<dbReference type="InterPro" id="IPR027417">
    <property type="entry name" value="P-loop_NTPase"/>
</dbReference>